<comment type="caution">
    <text evidence="2">The sequence shown here is derived from an EMBL/GenBank/DDBJ whole genome shotgun (WGS) entry which is preliminary data.</text>
</comment>
<accession>A1ZRR6</accession>
<dbReference type="RefSeq" id="WP_004156557.1">
    <property type="nucleotide sequence ID" value="NZ_AAWS01000028.1"/>
</dbReference>
<dbReference type="eggNOG" id="ENOG502ZRB2">
    <property type="taxonomic scope" value="Bacteria"/>
</dbReference>
<dbReference type="Pfam" id="PF25593">
    <property type="entry name" value="GldD_lipo"/>
    <property type="match status" value="1"/>
</dbReference>
<proteinExistence type="predicted"/>
<feature type="chain" id="PRO_5002641831" evidence="1">
    <location>
        <begin position="27"/>
        <end position="209"/>
    </location>
</feature>
<dbReference type="InterPro" id="IPR019850">
    <property type="entry name" value="GldD-like"/>
</dbReference>
<keyword evidence="1" id="KW-0732">Signal</keyword>
<name>A1ZRR6_MICM2</name>
<dbReference type="AlphaFoldDB" id="A1ZRR6"/>
<organism evidence="2 3">
    <name type="scientific">Microscilla marina ATCC 23134</name>
    <dbReference type="NCBI Taxonomy" id="313606"/>
    <lineage>
        <taxon>Bacteria</taxon>
        <taxon>Pseudomonadati</taxon>
        <taxon>Bacteroidota</taxon>
        <taxon>Cytophagia</taxon>
        <taxon>Cytophagales</taxon>
        <taxon>Microscillaceae</taxon>
        <taxon>Microscilla</taxon>
    </lineage>
</organism>
<gene>
    <name evidence="2" type="ORF">M23134_03623</name>
</gene>
<evidence type="ECO:0000256" key="1">
    <source>
        <dbReference type="SAM" id="SignalP"/>
    </source>
</evidence>
<evidence type="ECO:0000313" key="3">
    <source>
        <dbReference type="Proteomes" id="UP000004095"/>
    </source>
</evidence>
<keyword evidence="3" id="KW-1185">Reference proteome</keyword>
<protein>
    <submittedName>
        <fullName evidence="2">GldD, putative</fullName>
    </submittedName>
</protein>
<sequence>MTQTTNWNKGTLLAFFVFTSMLGVLAACGSETSEYSPKPKGYNRIDLPKNKYVKLKEKAPYTFELSSYAKVRPDSSRIAEPYWFHVIYPQLKAEIQLTYKKVPNNKTFDEFIEDSHMLLNKHQERAYSIDPYTIKTPKGKTAALFELSGEVPSQFQFYISDSTKHFLRGALYFRTATKNDSLKPVIEFIKKDIIHMLNTCEWVDKARQE</sequence>
<reference evidence="2 3" key="1">
    <citation type="submission" date="2007-01" db="EMBL/GenBank/DDBJ databases">
        <authorList>
            <person name="Haygood M."/>
            <person name="Podell S."/>
            <person name="Anderson C."/>
            <person name="Hopkinson B."/>
            <person name="Roe K."/>
            <person name="Barbeau K."/>
            <person name="Gaasterland T."/>
            <person name="Ferriera S."/>
            <person name="Johnson J."/>
            <person name="Kravitz S."/>
            <person name="Beeson K."/>
            <person name="Sutton G."/>
            <person name="Rogers Y.-H."/>
            <person name="Friedman R."/>
            <person name="Frazier M."/>
            <person name="Venter J.C."/>
        </authorList>
    </citation>
    <scope>NUCLEOTIDE SEQUENCE [LARGE SCALE GENOMIC DNA]</scope>
    <source>
        <strain evidence="2 3">ATCC 23134</strain>
    </source>
</reference>
<dbReference type="NCBIfam" id="TIGR03512">
    <property type="entry name" value="GldD_lipo"/>
    <property type="match status" value="1"/>
</dbReference>
<dbReference type="EMBL" id="AAWS01000028">
    <property type="protein sequence ID" value="EAY26971.1"/>
    <property type="molecule type" value="Genomic_DNA"/>
</dbReference>
<feature type="signal peptide" evidence="1">
    <location>
        <begin position="1"/>
        <end position="26"/>
    </location>
</feature>
<evidence type="ECO:0000313" key="2">
    <source>
        <dbReference type="EMBL" id="EAY26971.1"/>
    </source>
</evidence>
<dbReference type="Proteomes" id="UP000004095">
    <property type="component" value="Unassembled WGS sequence"/>
</dbReference>